<feature type="transmembrane region" description="Helical" evidence="1">
    <location>
        <begin position="54"/>
        <end position="72"/>
    </location>
</feature>
<sequence length="164" mass="19617">MDNFFVSEFQYTEECIPEYLKRWWRENLIVSYILTALVFLYFFLMLIIRRNLVYLFLELLPVLLLLLIRVKVSRAIKVEKERYQVNYRNMAPLMHTEIGQDILYRIEDKEKHLSLSDIKKVLETPDMIVICLRGNLILPVKKTGFIQGDAEHCIKYLRSQIGSR</sequence>
<evidence type="ECO:0000256" key="1">
    <source>
        <dbReference type="SAM" id="Phobius"/>
    </source>
</evidence>
<keyword evidence="1" id="KW-0472">Membrane</keyword>
<reference evidence="2" key="2">
    <citation type="submission" date="2021-04" db="EMBL/GenBank/DDBJ databases">
        <authorList>
            <person name="Gilroy R."/>
        </authorList>
    </citation>
    <scope>NUCLEOTIDE SEQUENCE</scope>
    <source>
        <strain evidence="2">ChiW19-954</strain>
    </source>
</reference>
<dbReference type="Proteomes" id="UP000823890">
    <property type="component" value="Unassembled WGS sequence"/>
</dbReference>
<dbReference type="EMBL" id="DWWO01000063">
    <property type="protein sequence ID" value="HJC33911.1"/>
    <property type="molecule type" value="Genomic_DNA"/>
</dbReference>
<evidence type="ECO:0000313" key="3">
    <source>
        <dbReference type="Proteomes" id="UP000823890"/>
    </source>
</evidence>
<keyword evidence="1" id="KW-0812">Transmembrane</keyword>
<organism evidence="2 3">
    <name type="scientific">Candidatus Mediterraneibacter faecipullorum</name>
    <dbReference type="NCBI Taxonomy" id="2838670"/>
    <lineage>
        <taxon>Bacteria</taxon>
        <taxon>Bacillati</taxon>
        <taxon>Bacillota</taxon>
        <taxon>Clostridia</taxon>
        <taxon>Lachnospirales</taxon>
        <taxon>Lachnospiraceae</taxon>
        <taxon>Mediterraneibacter</taxon>
    </lineage>
</organism>
<reference evidence="2" key="1">
    <citation type="journal article" date="2021" name="PeerJ">
        <title>Extensive microbial diversity within the chicken gut microbiome revealed by metagenomics and culture.</title>
        <authorList>
            <person name="Gilroy R."/>
            <person name="Ravi A."/>
            <person name="Getino M."/>
            <person name="Pursley I."/>
            <person name="Horton D.L."/>
            <person name="Alikhan N.F."/>
            <person name="Baker D."/>
            <person name="Gharbi K."/>
            <person name="Hall N."/>
            <person name="Watson M."/>
            <person name="Adriaenssens E.M."/>
            <person name="Foster-Nyarko E."/>
            <person name="Jarju S."/>
            <person name="Secka A."/>
            <person name="Antonio M."/>
            <person name="Oren A."/>
            <person name="Chaudhuri R.R."/>
            <person name="La Ragione R."/>
            <person name="Hildebrand F."/>
            <person name="Pallen M.J."/>
        </authorList>
    </citation>
    <scope>NUCLEOTIDE SEQUENCE</scope>
    <source>
        <strain evidence="2">ChiW19-954</strain>
    </source>
</reference>
<proteinExistence type="predicted"/>
<evidence type="ECO:0000313" key="2">
    <source>
        <dbReference type="EMBL" id="HJC33911.1"/>
    </source>
</evidence>
<name>A0A9D2NM18_9FIRM</name>
<protein>
    <submittedName>
        <fullName evidence="2">YcxB family protein</fullName>
    </submittedName>
</protein>
<gene>
    <name evidence="2" type="ORF">H9758_04880</name>
</gene>
<feature type="transmembrane region" description="Helical" evidence="1">
    <location>
        <begin position="29"/>
        <end position="48"/>
    </location>
</feature>
<keyword evidence="1" id="KW-1133">Transmembrane helix</keyword>
<dbReference type="AlphaFoldDB" id="A0A9D2NM18"/>
<accession>A0A9D2NM18</accession>
<comment type="caution">
    <text evidence="2">The sequence shown here is derived from an EMBL/GenBank/DDBJ whole genome shotgun (WGS) entry which is preliminary data.</text>
</comment>